<dbReference type="Proteomes" id="UP000829685">
    <property type="component" value="Unassembled WGS sequence"/>
</dbReference>
<feature type="region of interest" description="Disordered" evidence="1">
    <location>
        <begin position="86"/>
        <end position="124"/>
    </location>
</feature>
<evidence type="ECO:0008006" key="5">
    <source>
        <dbReference type="Google" id="ProtNLM"/>
    </source>
</evidence>
<dbReference type="AlphaFoldDB" id="A0A9Q0AJC2"/>
<proteinExistence type="predicted"/>
<protein>
    <recommendedName>
        <fullName evidence="5">Hydrophobin</fullName>
    </recommendedName>
</protein>
<sequence length="210" mass="21670">MLLQGFRVQLISLLCSVRAALVVAQALTAATSVASNASSSASTVIVTTPRAAGSDTLSTAPSTLLQSPSFISSVTTSSARSSLATFTTSTTTPSTQSPFSTLTSGTSTSSRTPTSPTTSGPSSAPTIVKLDCESENVCCVAHYYPGGQDIPDLVCYGDGTRFDKSELKFETFCEANKVSVWCCRNSKSSPGRNDCPTINFVPPGGQGQIA</sequence>
<comment type="caution">
    <text evidence="3">The sequence shown here is derived from an EMBL/GenBank/DDBJ whole genome shotgun (WGS) entry which is preliminary data.</text>
</comment>
<evidence type="ECO:0000256" key="2">
    <source>
        <dbReference type="SAM" id="SignalP"/>
    </source>
</evidence>
<keyword evidence="2" id="KW-0732">Signal</keyword>
<name>A0A9Q0AJC2_9PEZI</name>
<evidence type="ECO:0000313" key="4">
    <source>
        <dbReference type="Proteomes" id="UP000829685"/>
    </source>
</evidence>
<feature type="signal peptide" evidence="2">
    <location>
        <begin position="1"/>
        <end position="24"/>
    </location>
</feature>
<keyword evidence="4" id="KW-1185">Reference proteome</keyword>
<organism evidence="3 4">
    <name type="scientific">Neoarthrinium moseri</name>
    <dbReference type="NCBI Taxonomy" id="1658444"/>
    <lineage>
        <taxon>Eukaryota</taxon>
        <taxon>Fungi</taxon>
        <taxon>Dikarya</taxon>
        <taxon>Ascomycota</taxon>
        <taxon>Pezizomycotina</taxon>
        <taxon>Sordariomycetes</taxon>
        <taxon>Xylariomycetidae</taxon>
        <taxon>Amphisphaeriales</taxon>
        <taxon>Apiosporaceae</taxon>
        <taxon>Neoarthrinium</taxon>
    </lineage>
</organism>
<evidence type="ECO:0000313" key="3">
    <source>
        <dbReference type="EMBL" id="KAI1853015.1"/>
    </source>
</evidence>
<reference evidence="3" key="1">
    <citation type="submission" date="2021-03" db="EMBL/GenBank/DDBJ databases">
        <title>Revisited historic fungal species revealed as producer of novel bioactive compounds through whole genome sequencing and comparative genomics.</title>
        <authorList>
            <person name="Vignolle G.A."/>
            <person name="Hochenegger N."/>
            <person name="Mach R.L."/>
            <person name="Mach-Aigner A.R."/>
            <person name="Javad Rahimi M."/>
            <person name="Salim K.A."/>
            <person name="Chan C.M."/>
            <person name="Lim L.B.L."/>
            <person name="Cai F."/>
            <person name="Druzhinina I.S."/>
            <person name="U'Ren J.M."/>
            <person name="Derntl C."/>
        </authorList>
    </citation>
    <scope>NUCLEOTIDE SEQUENCE</scope>
    <source>
        <strain evidence="3">TUCIM 5799</strain>
    </source>
</reference>
<dbReference type="EMBL" id="JAFIMR010000058">
    <property type="protein sequence ID" value="KAI1853015.1"/>
    <property type="molecule type" value="Genomic_DNA"/>
</dbReference>
<evidence type="ECO:0000256" key="1">
    <source>
        <dbReference type="SAM" id="MobiDB-lite"/>
    </source>
</evidence>
<accession>A0A9Q0AJC2</accession>
<gene>
    <name evidence="3" type="ORF">JX265_012771</name>
</gene>
<feature type="chain" id="PRO_5040358550" description="Hydrophobin" evidence="2">
    <location>
        <begin position="25"/>
        <end position="210"/>
    </location>
</feature>